<organism evidence="2 3">
    <name type="scientific">Methylobacterium oryzae CBMB20</name>
    <dbReference type="NCBI Taxonomy" id="693986"/>
    <lineage>
        <taxon>Bacteria</taxon>
        <taxon>Pseudomonadati</taxon>
        <taxon>Pseudomonadota</taxon>
        <taxon>Alphaproteobacteria</taxon>
        <taxon>Hyphomicrobiales</taxon>
        <taxon>Methylobacteriaceae</taxon>
        <taxon>Methylobacterium</taxon>
    </lineage>
</organism>
<reference evidence="2 3" key="1">
    <citation type="journal article" date="2014" name="PLoS ONE">
        <title>Genome Information of Methylobacterium oryzae, a Plant-Probiotic Methylotroph in the Phyllosphere.</title>
        <authorList>
            <person name="Kwak M.J."/>
            <person name="Jeong H."/>
            <person name="Madhaiyan M."/>
            <person name="Lee Y."/>
            <person name="Sa T.M."/>
            <person name="Oh T.K."/>
            <person name="Kim J.F."/>
        </authorList>
    </citation>
    <scope>NUCLEOTIDE SEQUENCE [LARGE SCALE GENOMIC DNA]</scope>
    <source>
        <strain evidence="2 3">CBMB20</strain>
    </source>
</reference>
<dbReference type="AlphaFoldDB" id="A0A089NXR1"/>
<feature type="region of interest" description="Disordered" evidence="1">
    <location>
        <begin position="44"/>
        <end position="64"/>
    </location>
</feature>
<evidence type="ECO:0000256" key="1">
    <source>
        <dbReference type="SAM" id="MobiDB-lite"/>
    </source>
</evidence>
<proteinExistence type="predicted"/>
<dbReference type="KEGG" id="mor:MOC_4417"/>
<gene>
    <name evidence="2" type="ORF">MOC_4417</name>
</gene>
<sequence length="64" mass="7260">MTVELRTLQAEPFAAKRERAEVGSLVLVDRQPLVVMTETDSRRILDVPRDRLDRGSDRPGSTRP</sequence>
<evidence type="ECO:0000313" key="2">
    <source>
        <dbReference type="EMBL" id="AIQ92172.1"/>
    </source>
</evidence>
<accession>A0A089NXR1</accession>
<dbReference type="HOGENOM" id="CLU_2862700_0_0_5"/>
<evidence type="ECO:0000313" key="3">
    <source>
        <dbReference type="Proteomes" id="UP000029492"/>
    </source>
</evidence>
<keyword evidence="3" id="KW-1185">Reference proteome</keyword>
<feature type="compositionally biased region" description="Basic and acidic residues" evidence="1">
    <location>
        <begin position="44"/>
        <end position="57"/>
    </location>
</feature>
<name>A0A089NXR1_9HYPH</name>
<dbReference type="Proteomes" id="UP000029492">
    <property type="component" value="Chromosome"/>
</dbReference>
<protein>
    <submittedName>
        <fullName evidence="2">AraC family transcriptional regulator</fullName>
    </submittedName>
</protein>
<dbReference type="EMBL" id="CP003811">
    <property type="protein sequence ID" value="AIQ92172.1"/>
    <property type="molecule type" value="Genomic_DNA"/>
</dbReference>